<evidence type="ECO:0000313" key="2">
    <source>
        <dbReference type="Proteomes" id="UP000012153"/>
    </source>
</evidence>
<gene>
    <name evidence="1" type="ORF">LEP1GSC186_2952</name>
</gene>
<reference evidence="1 2" key="1">
    <citation type="submission" date="2013-01" db="EMBL/GenBank/DDBJ databases">
        <authorList>
            <person name="Harkins D.M."/>
            <person name="Durkin A.S."/>
            <person name="Brinkac L.M."/>
            <person name="Haft D.H."/>
            <person name="Selengut J.D."/>
            <person name="Sanka R."/>
            <person name="DePew J."/>
            <person name="Purushe J."/>
            <person name="Matthias M.A."/>
            <person name="Vinetz J.M."/>
            <person name="Sutton G.G."/>
            <person name="Nierman W.C."/>
            <person name="Fouts D.E."/>
        </authorList>
    </citation>
    <scope>NUCLEOTIDE SEQUENCE [LARGE SCALE GENOMIC DNA]</scope>
    <source>
        <strain evidence="1 2">ZUN142</strain>
    </source>
</reference>
<dbReference type="Proteomes" id="UP000012153">
    <property type="component" value="Unassembled WGS sequence"/>
</dbReference>
<proteinExistence type="predicted"/>
<accession>M6U7Y4</accession>
<dbReference type="EMBL" id="AHOP02000023">
    <property type="protein sequence ID" value="EMO41132.1"/>
    <property type="molecule type" value="Genomic_DNA"/>
</dbReference>
<organism evidence="1 2">
    <name type="scientific">Leptospira noguchii serovar Autumnalis str. ZUN142</name>
    <dbReference type="NCBI Taxonomy" id="1085540"/>
    <lineage>
        <taxon>Bacteria</taxon>
        <taxon>Pseudomonadati</taxon>
        <taxon>Spirochaetota</taxon>
        <taxon>Spirochaetia</taxon>
        <taxon>Leptospirales</taxon>
        <taxon>Leptospiraceae</taxon>
        <taxon>Leptospira</taxon>
    </lineage>
</organism>
<comment type="caution">
    <text evidence="1">The sequence shown here is derived from an EMBL/GenBank/DDBJ whole genome shotgun (WGS) entry which is preliminary data.</text>
</comment>
<evidence type="ECO:0000313" key="1">
    <source>
        <dbReference type="EMBL" id="EMO41132.1"/>
    </source>
</evidence>
<sequence length="51" mass="5792">MSRFYVTRSLRNNLANLIASLLSVLILSELCRGIFPGATIVQFTPKDFKYL</sequence>
<name>M6U7Y4_9LEPT</name>
<protein>
    <submittedName>
        <fullName evidence="1">Uncharacterized protein</fullName>
    </submittedName>
</protein>
<dbReference type="AlphaFoldDB" id="M6U7Y4"/>